<dbReference type="InterPro" id="IPR000160">
    <property type="entry name" value="GGDEF_dom"/>
</dbReference>
<dbReference type="SMART" id="SM00052">
    <property type="entry name" value="EAL"/>
    <property type="match status" value="1"/>
</dbReference>
<dbReference type="EMBL" id="QFOD01000019">
    <property type="protein sequence ID" value="PZP29054.1"/>
    <property type="molecule type" value="Genomic_DNA"/>
</dbReference>
<dbReference type="InterPro" id="IPR001633">
    <property type="entry name" value="EAL_dom"/>
</dbReference>
<evidence type="ECO:0000259" key="3">
    <source>
        <dbReference type="PROSITE" id="PS50887"/>
    </source>
</evidence>
<keyword evidence="1" id="KW-1133">Transmembrane helix</keyword>
<dbReference type="CDD" id="cd01949">
    <property type="entry name" value="GGDEF"/>
    <property type="match status" value="1"/>
</dbReference>
<feature type="transmembrane region" description="Helical" evidence="1">
    <location>
        <begin position="34"/>
        <end position="53"/>
    </location>
</feature>
<feature type="transmembrane region" description="Helical" evidence="1">
    <location>
        <begin position="154"/>
        <end position="172"/>
    </location>
</feature>
<dbReference type="PANTHER" id="PTHR44757">
    <property type="entry name" value="DIGUANYLATE CYCLASE DGCP"/>
    <property type="match status" value="1"/>
</dbReference>
<evidence type="ECO:0000259" key="2">
    <source>
        <dbReference type="PROSITE" id="PS50883"/>
    </source>
</evidence>
<dbReference type="PROSITE" id="PS50887">
    <property type="entry name" value="GGDEF"/>
    <property type="match status" value="1"/>
</dbReference>
<evidence type="ECO:0000313" key="5">
    <source>
        <dbReference type="Proteomes" id="UP000249633"/>
    </source>
</evidence>
<dbReference type="AlphaFoldDB" id="A0A2W5DH07"/>
<keyword evidence="1" id="KW-0472">Membrane</keyword>
<dbReference type="Gene3D" id="3.20.20.450">
    <property type="entry name" value="EAL domain"/>
    <property type="match status" value="1"/>
</dbReference>
<reference evidence="4 5" key="1">
    <citation type="submission" date="2017-08" db="EMBL/GenBank/DDBJ databases">
        <title>Infants hospitalized years apart are colonized by the same room-sourced microbial strains.</title>
        <authorList>
            <person name="Brooks B."/>
            <person name="Olm M.R."/>
            <person name="Firek B.A."/>
            <person name="Baker R."/>
            <person name="Thomas B.C."/>
            <person name="Morowitz M.J."/>
            <person name="Banfield J.F."/>
        </authorList>
    </citation>
    <scope>NUCLEOTIDE SEQUENCE [LARGE SCALE GENOMIC DNA]</scope>
    <source>
        <strain evidence="4">S2_012_000_R2_81</strain>
    </source>
</reference>
<name>A0A2W5DH07_9BURK</name>
<feature type="transmembrane region" description="Helical" evidence="1">
    <location>
        <begin position="178"/>
        <end position="197"/>
    </location>
</feature>
<sequence>MRISKVFGLLSDWLSVRTDSPELRMVQFAALARLIPLMYFILVVNAWVLAILFYDMAPITLTVYTTGALTAICVLRLLFWWRQSTKPPSPLSADIAARELRRTNLIAAILAIGFPLWAFALFPYGGESEQAHVAFFLTITMLGSMLCLIHVRSAALIIAVVGGIPIVVFLAMTGKPGLIALVINAGLVVAAAVKIIFIQSRDFAHMVNARTEAQRRESEQSRLLRMIDDMPVAVMTVDPQTFNIDYVNETSRRTLGRIEHLLPITVAELQGCSIDVFHKHPEHQRRILSDPSNLPHHARVRLGPETLDLQVSAITDDDGSYMGPMLSWTIVTKEVETENHVRQLALYDSLTGLPNRATFRKQLDSALEPADAGLALMFVDLDGFKMVNDTRGHRIGDVLLRQVAGRLREECEATDMVVGRLGGDEFAVLLPRGDRETAERLAIRLVEAIGAPYRLDADHSVQIGASIGIAVAPEHGSHSEALLSRADIALYAAKSAGKGGARTFSADMEAQVRERVQMEVRLRRALETEEGLFVFYQPIVDIGTGATTAREALVRWHHLQRGWISPAEFIPVAEDSGLIDRLTTFVFNRACREAARWQDAASVAVNISPVQLGTGLLVPTVSHALAQSGLPAARLEIEVTETALMHREAGGLEELRQLRALGVRVALDDFGTGYSSLAHLRVFSFDKIKIDGSFVRDCVDRPDCAAVVGAVVELGARLGMKTVAEGVETEVQLERIKREGCNEVQGYLVGRPAPSDEDAAKVQELNLLTPVATASVAATMTHFTRSAWVGIEGEPELAAPLQAP</sequence>
<gene>
    <name evidence="4" type="ORF">DI603_17720</name>
</gene>
<accession>A0A2W5DH07</accession>
<dbReference type="Gene3D" id="3.30.70.270">
    <property type="match status" value="1"/>
</dbReference>
<dbReference type="CDD" id="cd01948">
    <property type="entry name" value="EAL"/>
    <property type="match status" value="1"/>
</dbReference>
<dbReference type="InterPro" id="IPR035919">
    <property type="entry name" value="EAL_sf"/>
</dbReference>
<evidence type="ECO:0000256" key="1">
    <source>
        <dbReference type="SAM" id="Phobius"/>
    </source>
</evidence>
<protein>
    <submittedName>
        <fullName evidence="4">GGDEF-domain containing protein</fullName>
    </submittedName>
</protein>
<keyword evidence="1" id="KW-0812">Transmembrane</keyword>
<feature type="domain" description="EAL" evidence="2">
    <location>
        <begin position="515"/>
        <end position="766"/>
    </location>
</feature>
<dbReference type="SUPFAM" id="SSF141868">
    <property type="entry name" value="EAL domain-like"/>
    <property type="match status" value="1"/>
</dbReference>
<dbReference type="SMART" id="SM00267">
    <property type="entry name" value="GGDEF"/>
    <property type="match status" value="1"/>
</dbReference>
<dbReference type="InterPro" id="IPR029787">
    <property type="entry name" value="Nucleotide_cyclase"/>
</dbReference>
<dbReference type="Gene3D" id="3.30.450.20">
    <property type="entry name" value="PAS domain"/>
    <property type="match status" value="1"/>
</dbReference>
<dbReference type="NCBIfam" id="TIGR00254">
    <property type="entry name" value="GGDEF"/>
    <property type="match status" value="1"/>
</dbReference>
<dbReference type="Pfam" id="PF00563">
    <property type="entry name" value="EAL"/>
    <property type="match status" value="1"/>
</dbReference>
<dbReference type="PANTHER" id="PTHR44757:SF4">
    <property type="entry name" value="DIGUANYLATE CYCLASE DGCE-RELATED"/>
    <property type="match status" value="1"/>
</dbReference>
<comment type="caution">
    <text evidence="4">The sequence shown here is derived from an EMBL/GenBank/DDBJ whole genome shotgun (WGS) entry which is preliminary data.</text>
</comment>
<dbReference type="PROSITE" id="PS50883">
    <property type="entry name" value="EAL"/>
    <property type="match status" value="1"/>
</dbReference>
<feature type="domain" description="GGDEF" evidence="3">
    <location>
        <begin position="372"/>
        <end position="506"/>
    </location>
</feature>
<evidence type="ECO:0000313" key="4">
    <source>
        <dbReference type="EMBL" id="PZP29054.1"/>
    </source>
</evidence>
<dbReference type="InterPro" id="IPR052155">
    <property type="entry name" value="Biofilm_reg_signaling"/>
</dbReference>
<organism evidence="4 5">
    <name type="scientific">Roseateles depolymerans</name>
    <dbReference type="NCBI Taxonomy" id="76731"/>
    <lineage>
        <taxon>Bacteria</taxon>
        <taxon>Pseudomonadati</taxon>
        <taxon>Pseudomonadota</taxon>
        <taxon>Betaproteobacteria</taxon>
        <taxon>Burkholderiales</taxon>
        <taxon>Sphaerotilaceae</taxon>
        <taxon>Roseateles</taxon>
    </lineage>
</organism>
<proteinExistence type="predicted"/>
<dbReference type="SUPFAM" id="SSF55073">
    <property type="entry name" value="Nucleotide cyclase"/>
    <property type="match status" value="1"/>
</dbReference>
<feature type="transmembrane region" description="Helical" evidence="1">
    <location>
        <begin position="105"/>
        <end position="125"/>
    </location>
</feature>
<feature type="transmembrane region" description="Helical" evidence="1">
    <location>
        <begin position="59"/>
        <end position="79"/>
    </location>
</feature>
<dbReference type="Pfam" id="PF00990">
    <property type="entry name" value="GGDEF"/>
    <property type="match status" value="1"/>
</dbReference>
<dbReference type="Proteomes" id="UP000249633">
    <property type="component" value="Unassembled WGS sequence"/>
</dbReference>
<dbReference type="InterPro" id="IPR043128">
    <property type="entry name" value="Rev_trsase/Diguanyl_cyclase"/>
</dbReference>